<organism evidence="10 11">
    <name type="scientific">Acer saccharum</name>
    <name type="common">Sugar maple</name>
    <dbReference type="NCBI Taxonomy" id="4024"/>
    <lineage>
        <taxon>Eukaryota</taxon>
        <taxon>Viridiplantae</taxon>
        <taxon>Streptophyta</taxon>
        <taxon>Embryophyta</taxon>
        <taxon>Tracheophyta</taxon>
        <taxon>Spermatophyta</taxon>
        <taxon>Magnoliopsida</taxon>
        <taxon>eudicotyledons</taxon>
        <taxon>Gunneridae</taxon>
        <taxon>Pentapetalae</taxon>
        <taxon>rosids</taxon>
        <taxon>malvids</taxon>
        <taxon>Sapindales</taxon>
        <taxon>Sapindaceae</taxon>
        <taxon>Hippocastanoideae</taxon>
        <taxon>Acereae</taxon>
        <taxon>Acer</taxon>
    </lineage>
</organism>
<evidence type="ECO:0000256" key="7">
    <source>
        <dbReference type="ARBA" id="ARBA00037228"/>
    </source>
</evidence>
<keyword evidence="5 9" id="KW-0732">Signal</keyword>
<evidence type="ECO:0000313" key="10">
    <source>
        <dbReference type="EMBL" id="KAK0589523.1"/>
    </source>
</evidence>
<dbReference type="Pfam" id="PF05498">
    <property type="entry name" value="RALF"/>
    <property type="match status" value="1"/>
</dbReference>
<evidence type="ECO:0000256" key="8">
    <source>
        <dbReference type="SAM" id="MobiDB-lite"/>
    </source>
</evidence>
<dbReference type="InterPro" id="IPR008801">
    <property type="entry name" value="RALF"/>
</dbReference>
<dbReference type="EMBL" id="JAUESC010000381">
    <property type="protein sequence ID" value="KAK0589523.1"/>
    <property type="molecule type" value="Genomic_DNA"/>
</dbReference>
<proteinExistence type="inferred from homology"/>
<dbReference type="GO" id="GO:0005179">
    <property type="term" value="F:hormone activity"/>
    <property type="evidence" value="ECO:0007669"/>
    <property type="project" value="UniProtKB-KW"/>
</dbReference>
<feature type="compositionally biased region" description="Basic and acidic residues" evidence="8">
    <location>
        <begin position="65"/>
        <end position="86"/>
    </location>
</feature>
<dbReference type="AlphaFoldDB" id="A0AA39SE21"/>
<evidence type="ECO:0000256" key="5">
    <source>
        <dbReference type="ARBA" id="ARBA00022729"/>
    </source>
</evidence>
<feature type="chain" id="PRO_5041461814" evidence="9">
    <location>
        <begin position="27"/>
        <end position="100"/>
    </location>
</feature>
<dbReference type="PANTHER" id="PTHR34270">
    <property type="entry name" value="PROTEIN RALF-LIKE 15-RELATED"/>
    <property type="match status" value="1"/>
</dbReference>
<dbReference type="GO" id="GO:0040008">
    <property type="term" value="P:regulation of growth"/>
    <property type="evidence" value="ECO:0007669"/>
    <property type="project" value="UniProtKB-ARBA"/>
</dbReference>
<comment type="caution">
    <text evidence="10">The sequence shown here is derived from an EMBL/GenBank/DDBJ whole genome shotgun (WGS) entry which is preliminary data.</text>
</comment>
<evidence type="ECO:0000256" key="4">
    <source>
        <dbReference type="ARBA" id="ARBA00022702"/>
    </source>
</evidence>
<evidence type="ECO:0000256" key="3">
    <source>
        <dbReference type="ARBA" id="ARBA00022525"/>
    </source>
</evidence>
<dbReference type="GO" id="GO:0005576">
    <property type="term" value="C:extracellular region"/>
    <property type="evidence" value="ECO:0007669"/>
    <property type="project" value="UniProtKB-SubCell"/>
</dbReference>
<sequence length="100" mass="11577">MMSKKMIVFGLCLLMACTLFIRDAEAKKYISYKSLGRFPCGKYSRGNCREEHPGHSYQRGCSPETHCRGGNKEGDKDDKEDDKDHDKDEDEDRFFLKSFP</sequence>
<feature type="region of interest" description="Disordered" evidence="8">
    <location>
        <begin position="44"/>
        <end position="100"/>
    </location>
</feature>
<evidence type="ECO:0000256" key="6">
    <source>
        <dbReference type="ARBA" id="ARBA00023157"/>
    </source>
</evidence>
<evidence type="ECO:0000256" key="2">
    <source>
        <dbReference type="ARBA" id="ARBA00009178"/>
    </source>
</evidence>
<keyword evidence="3" id="KW-0964">Secreted</keyword>
<name>A0AA39SE21_ACESA</name>
<dbReference type="Proteomes" id="UP001168877">
    <property type="component" value="Unassembled WGS sequence"/>
</dbReference>
<reference evidence="10" key="1">
    <citation type="journal article" date="2022" name="Plant J.">
        <title>Strategies of tolerance reflected in two North American maple genomes.</title>
        <authorList>
            <person name="McEvoy S.L."/>
            <person name="Sezen U.U."/>
            <person name="Trouern-Trend A."/>
            <person name="McMahon S.M."/>
            <person name="Schaberg P.G."/>
            <person name="Yang J."/>
            <person name="Wegrzyn J.L."/>
            <person name="Swenson N.G."/>
        </authorList>
    </citation>
    <scope>NUCLEOTIDE SEQUENCE</scope>
    <source>
        <strain evidence="10">NS2018</strain>
    </source>
</reference>
<gene>
    <name evidence="10" type="ORF">LWI29_015404</name>
</gene>
<evidence type="ECO:0000256" key="9">
    <source>
        <dbReference type="SAM" id="SignalP"/>
    </source>
</evidence>
<keyword evidence="4" id="KW-0372">Hormone</keyword>
<feature type="signal peptide" evidence="9">
    <location>
        <begin position="1"/>
        <end position="26"/>
    </location>
</feature>
<evidence type="ECO:0000313" key="11">
    <source>
        <dbReference type="Proteomes" id="UP001168877"/>
    </source>
</evidence>
<comment type="similarity">
    <text evidence="2">Belongs to the plant rapid alkalinization factor (RALF) family.</text>
</comment>
<accession>A0AA39SE21</accession>
<protein>
    <submittedName>
        <fullName evidence="10">Uncharacterized protein</fullName>
    </submittedName>
</protein>
<keyword evidence="11" id="KW-1185">Reference proteome</keyword>
<dbReference type="PROSITE" id="PS51257">
    <property type="entry name" value="PROKAR_LIPOPROTEIN"/>
    <property type="match status" value="1"/>
</dbReference>
<comment type="subcellular location">
    <subcellularLocation>
        <location evidence="1">Secreted</location>
    </subcellularLocation>
</comment>
<keyword evidence="6" id="KW-1015">Disulfide bond</keyword>
<dbReference type="PANTHER" id="PTHR34270:SF3">
    <property type="entry name" value="PROTEIN RALF-LIKE 16-RELATED"/>
    <property type="match status" value="1"/>
</dbReference>
<comment type="function">
    <text evidence="7">Cell signaling peptide that may regulate plant stress, growth, and development. Mediates a rapid alkalinization of extracellular space by mediating a transient increase in the cytoplasmic Ca(2+) concentration leading to a calcium-dependent signaling events through a cell surface receptor and a concomitant activation of some intracellular mitogen-activated protein kinases.</text>
</comment>
<reference evidence="10" key="2">
    <citation type="submission" date="2023-06" db="EMBL/GenBank/DDBJ databases">
        <authorList>
            <person name="Swenson N.G."/>
            <person name="Wegrzyn J.L."/>
            <person name="Mcevoy S.L."/>
        </authorList>
    </citation>
    <scope>NUCLEOTIDE SEQUENCE</scope>
    <source>
        <strain evidence="10">NS2018</strain>
        <tissue evidence="10">Leaf</tissue>
    </source>
</reference>
<evidence type="ECO:0000256" key="1">
    <source>
        <dbReference type="ARBA" id="ARBA00004613"/>
    </source>
</evidence>